<accession>A0A2Z4IL05</accession>
<evidence type="ECO:0000313" key="2">
    <source>
        <dbReference type="EMBL" id="AWW31246.1"/>
    </source>
</evidence>
<organism evidence="2 3">
    <name type="scientific">Echinicola strongylocentroti</name>
    <dbReference type="NCBI Taxonomy" id="1795355"/>
    <lineage>
        <taxon>Bacteria</taxon>
        <taxon>Pseudomonadati</taxon>
        <taxon>Bacteroidota</taxon>
        <taxon>Cytophagia</taxon>
        <taxon>Cytophagales</taxon>
        <taxon>Cyclobacteriaceae</taxon>
        <taxon>Echinicola</taxon>
    </lineage>
</organism>
<keyword evidence="3" id="KW-1185">Reference proteome</keyword>
<dbReference type="Proteomes" id="UP000248688">
    <property type="component" value="Chromosome"/>
</dbReference>
<evidence type="ECO:0000313" key="3">
    <source>
        <dbReference type="Proteomes" id="UP000248688"/>
    </source>
</evidence>
<dbReference type="AlphaFoldDB" id="A0A2Z4IL05"/>
<keyword evidence="1" id="KW-1133">Transmembrane helix</keyword>
<proteinExistence type="predicted"/>
<name>A0A2Z4IL05_9BACT</name>
<feature type="transmembrane region" description="Helical" evidence="1">
    <location>
        <begin position="99"/>
        <end position="119"/>
    </location>
</feature>
<dbReference type="EMBL" id="CP030041">
    <property type="protein sequence ID" value="AWW31246.1"/>
    <property type="molecule type" value="Genomic_DNA"/>
</dbReference>
<reference evidence="2 3" key="1">
    <citation type="submission" date="2018-06" db="EMBL/GenBank/DDBJ databases">
        <title>Echinicola strongylocentroti sp. nov., isolated from a sea urchin Strongylocentrotus intermedius.</title>
        <authorList>
            <person name="Bae S.S."/>
        </authorList>
    </citation>
    <scope>NUCLEOTIDE SEQUENCE [LARGE SCALE GENOMIC DNA]</scope>
    <source>
        <strain evidence="2 3">MEBiC08714</strain>
    </source>
</reference>
<keyword evidence="1" id="KW-0472">Membrane</keyword>
<dbReference type="RefSeq" id="WP_112784623.1">
    <property type="nucleotide sequence ID" value="NZ_CP030041.1"/>
</dbReference>
<sequence length="122" mass="13996">MALLRNNSQWVINSALPIAVMKWEMIWLYPDLWIYPRGLALFRIRDKAEKLGGIAVRFDRTLMAQMIKICADLFLKLKKPICITKALKGHDTHSHGQRLCVNININILVLAAIIFLALINSR</sequence>
<evidence type="ECO:0000256" key="1">
    <source>
        <dbReference type="SAM" id="Phobius"/>
    </source>
</evidence>
<keyword evidence="1" id="KW-0812">Transmembrane</keyword>
<dbReference type="KEGG" id="est:DN752_14555"/>
<gene>
    <name evidence="2" type="ORF">DN752_14555</name>
</gene>
<protein>
    <submittedName>
        <fullName evidence="2">Uncharacterized protein</fullName>
    </submittedName>
</protein>